<name>A0A8H3IRC7_9LECA</name>
<dbReference type="InterPro" id="IPR018253">
    <property type="entry name" value="DnaJ_domain_CS"/>
</dbReference>
<evidence type="ECO:0000313" key="5">
    <source>
        <dbReference type="EMBL" id="CAF9923184.1"/>
    </source>
</evidence>
<dbReference type="Pfam" id="PF00226">
    <property type="entry name" value="DnaJ"/>
    <property type="match status" value="1"/>
</dbReference>
<comment type="caution">
    <text evidence="5">The sequence shown here is derived from an EMBL/GenBank/DDBJ whole genome shotgun (WGS) entry which is preliminary data.</text>
</comment>
<evidence type="ECO:0000256" key="3">
    <source>
        <dbReference type="SAM" id="MobiDB-lite"/>
    </source>
</evidence>
<evidence type="ECO:0000313" key="6">
    <source>
        <dbReference type="Proteomes" id="UP000664203"/>
    </source>
</evidence>
<gene>
    <name evidence="5" type="ORF">ALECFALPRED_002319</name>
</gene>
<evidence type="ECO:0000256" key="1">
    <source>
        <dbReference type="ARBA" id="ARBA00023186"/>
    </source>
</evidence>
<evidence type="ECO:0000259" key="4">
    <source>
        <dbReference type="PROSITE" id="PS50076"/>
    </source>
</evidence>
<protein>
    <recommendedName>
        <fullName evidence="4">J domain-containing protein</fullName>
    </recommendedName>
</protein>
<proteinExistence type="predicted"/>
<dbReference type="PROSITE" id="PS00636">
    <property type="entry name" value="DNAJ_1"/>
    <property type="match status" value="1"/>
</dbReference>
<feature type="compositionally biased region" description="Basic and acidic residues" evidence="3">
    <location>
        <begin position="208"/>
        <end position="280"/>
    </location>
</feature>
<feature type="compositionally biased region" description="Low complexity" evidence="3">
    <location>
        <begin position="302"/>
        <end position="312"/>
    </location>
</feature>
<feature type="region of interest" description="Disordered" evidence="3">
    <location>
        <begin position="293"/>
        <end position="347"/>
    </location>
</feature>
<feature type="domain" description="J" evidence="4">
    <location>
        <begin position="8"/>
        <end position="73"/>
    </location>
</feature>
<dbReference type="PROSITE" id="PS50076">
    <property type="entry name" value="DNAJ_2"/>
    <property type="match status" value="1"/>
</dbReference>
<dbReference type="InterPro" id="IPR051938">
    <property type="entry name" value="Apopto_cytoskel_mod"/>
</dbReference>
<feature type="compositionally biased region" description="Low complexity" evidence="3">
    <location>
        <begin position="327"/>
        <end position="342"/>
    </location>
</feature>
<reference evidence="5" key="1">
    <citation type="submission" date="2021-03" db="EMBL/GenBank/DDBJ databases">
        <authorList>
            <person name="Tagirdzhanova G."/>
        </authorList>
    </citation>
    <scope>NUCLEOTIDE SEQUENCE</scope>
</reference>
<feature type="region of interest" description="Disordered" evidence="3">
    <location>
        <begin position="162"/>
        <end position="280"/>
    </location>
</feature>
<dbReference type="OrthoDB" id="10250354at2759"/>
<dbReference type="CDD" id="cd06257">
    <property type="entry name" value="DnaJ"/>
    <property type="match status" value="1"/>
</dbReference>
<dbReference type="Proteomes" id="UP000664203">
    <property type="component" value="Unassembled WGS sequence"/>
</dbReference>
<dbReference type="PANTHER" id="PTHR44145">
    <property type="entry name" value="DNAJ HOMOLOG SUBFAMILY A MEMBER 3, MITOCHONDRIAL"/>
    <property type="match status" value="1"/>
</dbReference>
<accession>A0A8H3IRC7</accession>
<dbReference type="SUPFAM" id="SSF46565">
    <property type="entry name" value="Chaperone J-domain"/>
    <property type="match status" value="1"/>
</dbReference>
<dbReference type="InterPro" id="IPR001623">
    <property type="entry name" value="DnaJ_domain"/>
</dbReference>
<keyword evidence="2" id="KW-0175">Coiled coil</keyword>
<organism evidence="5 6">
    <name type="scientific">Alectoria fallacina</name>
    <dbReference type="NCBI Taxonomy" id="1903189"/>
    <lineage>
        <taxon>Eukaryota</taxon>
        <taxon>Fungi</taxon>
        <taxon>Dikarya</taxon>
        <taxon>Ascomycota</taxon>
        <taxon>Pezizomycotina</taxon>
        <taxon>Lecanoromycetes</taxon>
        <taxon>OSLEUM clade</taxon>
        <taxon>Lecanoromycetidae</taxon>
        <taxon>Lecanorales</taxon>
        <taxon>Lecanorineae</taxon>
        <taxon>Parmeliaceae</taxon>
        <taxon>Alectoria</taxon>
    </lineage>
</organism>
<keyword evidence="6" id="KW-1185">Reference proteome</keyword>
<evidence type="ECO:0000256" key="2">
    <source>
        <dbReference type="SAM" id="Coils"/>
    </source>
</evidence>
<dbReference type="PANTHER" id="PTHR44145:SF3">
    <property type="entry name" value="DNAJ HOMOLOG SUBFAMILY A MEMBER 3, MITOCHONDRIAL"/>
    <property type="match status" value="1"/>
</dbReference>
<keyword evidence="1" id="KW-0143">Chaperone</keyword>
<dbReference type="Gene3D" id="1.10.287.110">
    <property type="entry name" value="DnaJ domain"/>
    <property type="match status" value="1"/>
</dbReference>
<feature type="compositionally biased region" description="Basic and acidic residues" evidence="3">
    <location>
        <begin position="163"/>
        <end position="175"/>
    </location>
</feature>
<dbReference type="AlphaFoldDB" id="A0A8H3IRC7"/>
<dbReference type="SMART" id="SM00271">
    <property type="entry name" value="DnaJ"/>
    <property type="match status" value="1"/>
</dbReference>
<dbReference type="PRINTS" id="PR00625">
    <property type="entry name" value="JDOMAIN"/>
</dbReference>
<feature type="coiled-coil region" evidence="2">
    <location>
        <begin position="47"/>
        <end position="146"/>
    </location>
</feature>
<dbReference type="InterPro" id="IPR036869">
    <property type="entry name" value="J_dom_sf"/>
</dbReference>
<dbReference type="EMBL" id="CAJPDR010000166">
    <property type="protein sequence ID" value="CAF9923184.1"/>
    <property type="molecule type" value="Genomic_DNA"/>
</dbReference>
<sequence length="397" mass="47127">MNSASKENFYDILQIERQAQNFQIKEAYRRLALQRHPDKNPGDPRAVAAFQKLVEAYETLYDEARRRQYDASCKFPLRDFERAQRETRSKQERENAENEKRAREWAAQCQARLSSIRSLNQDVWVFEAAIKEMDRKEQERVAQEKQAQGWLSYLTNPWAAKPVETKEREQRERLQQRASASIKLERARTQKTQAEQDHARILAVQQQTREREAKEREERQREESIKAQRERNEKWKREQDAARAREEASRKAEESQREAREREAAQEMADQRIRETERRERDLRQRLFEKFAKQSTESRIPQQQQQQQQQNQKPPINPTTPRSGNSTPQTPRRQNRRPAPQTGSTGVCRHREFWPKVQGRNRCSVCFKTFNGFVLQCPECKILACASCKKGLRGSDR</sequence>
<feature type="compositionally biased region" description="Basic and acidic residues" evidence="3">
    <location>
        <begin position="183"/>
        <end position="200"/>
    </location>
</feature>